<evidence type="ECO:0000313" key="1">
    <source>
        <dbReference type="EMBL" id="UWZ35500.1"/>
    </source>
</evidence>
<protein>
    <submittedName>
        <fullName evidence="1">Uncharacterized protein</fullName>
    </submittedName>
</protein>
<name>A0ABY5Z0G8_9ACTN</name>
<dbReference type="RefSeq" id="WP_260724846.1">
    <property type="nucleotide sequence ID" value="NZ_BAAABS010000007.1"/>
</dbReference>
<gene>
    <name evidence="1" type="ORF">Drose_30940</name>
</gene>
<sequence length="130" mass="13424">MVTAIAGALATKAAEGLTEGGRAAFEALARLVQRAFQGRASAQAALTGAEADPADETRIEELQQQLAQTAAEDPAFKTDLRGAWRELAPHLTASDGAVANNVSGTVEGNAVQARDLHGGILFSTPSRDEP</sequence>
<reference evidence="1" key="1">
    <citation type="submission" date="2021-04" db="EMBL/GenBank/DDBJ databases">
        <title>Biosynthetic gene clusters of Dactylosporangioum roseum.</title>
        <authorList>
            <person name="Hartkoorn R.C."/>
            <person name="Beaudoing E."/>
            <person name="Hot D."/>
            <person name="Moureu S."/>
        </authorList>
    </citation>
    <scope>NUCLEOTIDE SEQUENCE</scope>
    <source>
        <strain evidence="1">NRRL B-16295</strain>
    </source>
</reference>
<keyword evidence="2" id="KW-1185">Reference proteome</keyword>
<proteinExistence type="predicted"/>
<evidence type="ECO:0000313" key="2">
    <source>
        <dbReference type="Proteomes" id="UP001058271"/>
    </source>
</evidence>
<dbReference type="Proteomes" id="UP001058271">
    <property type="component" value="Chromosome"/>
</dbReference>
<organism evidence="1 2">
    <name type="scientific">Dactylosporangium roseum</name>
    <dbReference type="NCBI Taxonomy" id="47989"/>
    <lineage>
        <taxon>Bacteria</taxon>
        <taxon>Bacillati</taxon>
        <taxon>Actinomycetota</taxon>
        <taxon>Actinomycetes</taxon>
        <taxon>Micromonosporales</taxon>
        <taxon>Micromonosporaceae</taxon>
        <taxon>Dactylosporangium</taxon>
    </lineage>
</organism>
<dbReference type="EMBL" id="CP073721">
    <property type="protein sequence ID" value="UWZ35500.1"/>
    <property type="molecule type" value="Genomic_DNA"/>
</dbReference>
<accession>A0ABY5Z0G8</accession>